<evidence type="ECO:0000313" key="1">
    <source>
        <dbReference type="EMBL" id="QSX94113.1"/>
    </source>
</evidence>
<dbReference type="Proteomes" id="UP000662821">
    <property type="component" value="Chromosome"/>
</dbReference>
<evidence type="ECO:0000313" key="2">
    <source>
        <dbReference type="Proteomes" id="UP000662821"/>
    </source>
</evidence>
<protein>
    <submittedName>
        <fullName evidence="1">Uncharacterized protein</fullName>
    </submittedName>
</protein>
<name>A0AAJ4T371_9BURK</name>
<gene>
    <name evidence="1" type="ORF">J3P46_15240</name>
</gene>
<sequence>MSNSKFAQSPHAVFEDAAMPYLPDDASGQGMGGAGQGYYAPAAPPGRLEAAKRRNERALMAIDGVEGVSLGQTAVGKEALVVYLRDSSVKRRVPLQVEGYPVETSITGQIDIQRW</sequence>
<organism evidence="1 2">
    <name type="scientific">Janthinobacterium lividum</name>
    <dbReference type="NCBI Taxonomy" id="29581"/>
    <lineage>
        <taxon>Bacteria</taxon>
        <taxon>Pseudomonadati</taxon>
        <taxon>Pseudomonadota</taxon>
        <taxon>Betaproteobacteria</taxon>
        <taxon>Burkholderiales</taxon>
        <taxon>Oxalobacteraceae</taxon>
        <taxon>Janthinobacterium</taxon>
    </lineage>
</organism>
<proteinExistence type="predicted"/>
<reference evidence="1 2" key="1">
    <citation type="submission" date="2021-03" db="EMBL/GenBank/DDBJ databases">
        <title>Draft genome sequence of Janthinobacterium sp. strain PLB02 isolated from infected primmorphs (Lubomirskia baicalensis).</title>
        <authorList>
            <person name="Chernogor L.I."/>
            <person name="Belikov S.I."/>
            <person name="Petrushin I.S."/>
        </authorList>
    </citation>
    <scope>NUCLEOTIDE SEQUENCE [LARGE SCALE GENOMIC DNA]</scope>
    <source>
        <strain evidence="1 2">PLB02</strain>
    </source>
</reference>
<dbReference type="AlphaFoldDB" id="A0AAJ4T371"/>
<dbReference type="RefSeq" id="WP_099387732.1">
    <property type="nucleotide sequence ID" value="NZ_CP071520.1"/>
</dbReference>
<dbReference type="EMBL" id="CP071520">
    <property type="protein sequence ID" value="QSX94113.1"/>
    <property type="molecule type" value="Genomic_DNA"/>
</dbReference>
<accession>A0AAJ4T371</accession>